<evidence type="ECO:0000313" key="3">
    <source>
        <dbReference type="Proteomes" id="UP001163850"/>
    </source>
</evidence>
<proteinExistence type="predicted"/>
<accession>A0AA38PN62</accession>
<evidence type="ECO:0000313" key="2">
    <source>
        <dbReference type="EMBL" id="KAJ3978441.1"/>
    </source>
</evidence>
<comment type="caution">
    <text evidence="2">The sequence shown here is derived from an EMBL/GenBank/DDBJ whole genome shotgun (WGS) entry which is preliminary data.</text>
</comment>
<evidence type="ECO:0000256" key="1">
    <source>
        <dbReference type="SAM" id="MobiDB-lite"/>
    </source>
</evidence>
<dbReference type="Proteomes" id="UP001163850">
    <property type="component" value="Unassembled WGS sequence"/>
</dbReference>
<sequence length="259" mass="29657">MEAPEALALDGVDLEEISGEIFSFLPNPDLEDVAEGEAGPGQSTTTSRTKLQHTFIDNTNSRTYLWHPTTEKVFGQEPVMQACWQSLFSREDSSGNSKYKPFSGRLDWELAQWAMQEKISHRSFDCLLKIPQVVKECLNLSYSNSRSMLQQVDALPERCGKWYTKQFPFKDLPEEHFTVCYRDPTKAIRGLWGDPAFVNDIIYKPAKMFWGAKQTEEEQIYSEMWTSGFWNAAQVGLSVFHLIYSILKASSPQFLREGL</sequence>
<protein>
    <submittedName>
        <fullName evidence="2">Uncharacterized protein</fullName>
    </submittedName>
</protein>
<dbReference type="Pfam" id="PF18759">
    <property type="entry name" value="Plavaka"/>
    <property type="match status" value="1"/>
</dbReference>
<organism evidence="2 3">
    <name type="scientific">Lentinula detonsa</name>
    <dbReference type="NCBI Taxonomy" id="2804962"/>
    <lineage>
        <taxon>Eukaryota</taxon>
        <taxon>Fungi</taxon>
        <taxon>Dikarya</taxon>
        <taxon>Basidiomycota</taxon>
        <taxon>Agaricomycotina</taxon>
        <taxon>Agaricomycetes</taxon>
        <taxon>Agaricomycetidae</taxon>
        <taxon>Agaricales</taxon>
        <taxon>Marasmiineae</taxon>
        <taxon>Omphalotaceae</taxon>
        <taxon>Lentinula</taxon>
    </lineage>
</organism>
<dbReference type="AlphaFoldDB" id="A0AA38PN62"/>
<dbReference type="InterPro" id="IPR041078">
    <property type="entry name" value="Plavaka"/>
</dbReference>
<gene>
    <name evidence="2" type="ORF">F5890DRAFT_1422597</name>
</gene>
<feature type="region of interest" description="Disordered" evidence="1">
    <location>
        <begin position="30"/>
        <end position="50"/>
    </location>
</feature>
<name>A0AA38PN62_9AGAR</name>
<reference evidence="2" key="1">
    <citation type="submission" date="2022-08" db="EMBL/GenBank/DDBJ databases">
        <authorList>
            <consortium name="DOE Joint Genome Institute"/>
            <person name="Min B."/>
            <person name="Riley R."/>
            <person name="Sierra-Patev S."/>
            <person name="Naranjo-Ortiz M."/>
            <person name="Looney B."/>
            <person name="Konkel Z."/>
            <person name="Slot J.C."/>
            <person name="Sakamoto Y."/>
            <person name="Steenwyk J.L."/>
            <person name="Rokas A."/>
            <person name="Carro J."/>
            <person name="Camarero S."/>
            <person name="Ferreira P."/>
            <person name="Molpeceres G."/>
            <person name="Ruiz-Duenas F.J."/>
            <person name="Serrano A."/>
            <person name="Henrissat B."/>
            <person name="Drula E."/>
            <person name="Hughes K.W."/>
            <person name="Mata J.L."/>
            <person name="Ishikawa N.K."/>
            <person name="Vargas-Isla R."/>
            <person name="Ushijima S."/>
            <person name="Smith C.A."/>
            <person name="Ahrendt S."/>
            <person name="Andreopoulos W."/>
            <person name="He G."/>
            <person name="Labutti K."/>
            <person name="Lipzen A."/>
            <person name="Ng V."/>
            <person name="Sandor L."/>
            <person name="Barry K."/>
            <person name="Martinez A.T."/>
            <person name="Xiao Y."/>
            <person name="Gibbons J.G."/>
            <person name="Terashima K."/>
            <person name="Hibbett D.S."/>
            <person name="Grigoriev I.V."/>
        </authorList>
    </citation>
    <scope>NUCLEOTIDE SEQUENCE</scope>
    <source>
        <strain evidence="2">TFB7829</strain>
    </source>
</reference>
<dbReference type="EMBL" id="MU803193">
    <property type="protein sequence ID" value="KAJ3978441.1"/>
    <property type="molecule type" value="Genomic_DNA"/>
</dbReference>